<dbReference type="Pfam" id="PF01980">
    <property type="entry name" value="TrmO_N"/>
    <property type="match status" value="1"/>
</dbReference>
<gene>
    <name evidence="4" type="ORF">HNQ94_001456</name>
</gene>
<dbReference type="GO" id="GO:0032259">
    <property type="term" value="P:methylation"/>
    <property type="evidence" value="ECO:0007669"/>
    <property type="project" value="UniProtKB-KW"/>
</dbReference>
<keyword evidence="1" id="KW-0949">S-adenosyl-L-methionine</keyword>
<keyword evidence="4" id="KW-0808">Transferase</keyword>
<protein>
    <submittedName>
        <fullName evidence="4">tRNA-Thr(GGU) m(6)t(6)A37 methyltransferase TsaA</fullName>
    </submittedName>
</protein>
<reference evidence="4 5" key="1">
    <citation type="submission" date="2020-08" db="EMBL/GenBank/DDBJ databases">
        <title>Genomic Encyclopedia of Type Strains, Phase IV (KMG-IV): sequencing the most valuable type-strain genomes for metagenomic binning, comparative biology and taxonomic classification.</title>
        <authorList>
            <person name="Goeker M."/>
        </authorList>
    </citation>
    <scope>NUCLEOTIDE SEQUENCE [LARGE SCALE GENOMIC DNA]</scope>
    <source>
        <strain evidence="4 5">DSM 19612</strain>
    </source>
</reference>
<dbReference type="PANTHER" id="PTHR12818:SF0">
    <property type="entry name" value="TRNA (ADENINE(37)-N6)-METHYLTRANSFERASE"/>
    <property type="match status" value="1"/>
</dbReference>
<dbReference type="PANTHER" id="PTHR12818">
    <property type="entry name" value="TRNA (ADENINE(37)-N6)-METHYLTRANSFERASE"/>
    <property type="match status" value="1"/>
</dbReference>
<evidence type="ECO:0000313" key="4">
    <source>
        <dbReference type="EMBL" id="MBB6453008.1"/>
    </source>
</evidence>
<sequence>MIQLQPIGYVQSGRKEVEDDFWGKETSVIQLEDELNEQSLDGIETFSHVEVIFYFHLVDDNKIQYESRHPRNNEEWPKVGIFAQRGKNRPNKLGVTTAKLVKREGKTIIVEGLDAVEGTPILDIKPVMQEFLPREKVQQPSWSSELMKNYW</sequence>
<dbReference type="InterPro" id="IPR036414">
    <property type="entry name" value="YaeB_N_sf"/>
</dbReference>
<dbReference type="SUPFAM" id="SSF118196">
    <property type="entry name" value="YaeB-like"/>
    <property type="match status" value="1"/>
</dbReference>
<dbReference type="EMBL" id="JACHGH010000004">
    <property type="protein sequence ID" value="MBB6453008.1"/>
    <property type="molecule type" value="Genomic_DNA"/>
</dbReference>
<comment type="similarity">
    <text evidence="2">Belongs to the tRNA methyltransferase O family.</text>
</comment>
<evidence type="ECO:0000313" key="5">
    <source>
        <dbReference type="Proteomes" id="UP000581688"/>
    </source>
</evidence>
<dbReference type="AlphaFoldDB" id="A0A841Q3P3"/>
<evidence type="ECO:0000259" key="3">
    <source>
        <dbReference type="PROSITE" id="PS51668"/>
    </source>
</evidence>
<dbReference type="GO" id="GO:0008168">
    <property type="term" value="F:methyltransferase activity"/>
    <property type="evidence" value="ECO:0007669"/>
    <property type="project" value="UniProtKB-KW"/>
</dbReference>
<feature type="domain" description="TsaA-like" evidence="3">
    <location>
        <begin position="4"/>
        <end position="136"/>
    </location>
</feature>
<dbReference type="RefSeq" id="WP_174495869.1">
    <property type="nucleotide sequence ID" value="NZ_CADDWK010000004.1"/>
</dbReference>
<evidence type="ECO:0000256" key="1">
    <source>
        <dbReference type="ARBA" id="ARBA00022691"/>
    </source>
</evidence>
<evidence type="ECO:0000256" key="2">
    <source>
        <dbReference type="ARBA" id="ARBA00033753"/>
    </source>
</evidence>
<accession>A0A841Q3P3</accession>
<dbReference type="Proteomes" id="UP000581688">
    <property type="component" value="Unassembled WGS sequence"/>
</dbReference>
<dbReference type="InterPro" id="IPR036413">
    <property type="entry name" value="YaeB-like_sf"/>
</dbReference>
<comment type="caution">
    <text evidence="4">The sequence shown here is derived from an EMBL/GenBank/DDBJ whole genome shotgun (WGS) entry which is preliminary data.</text>
</comment>
<dbReference type="Gene3D" id="2.40.30.70">
    <property type="entry name" value="YaeB-like"/>
    <property type="match status" value="1"/>
</dbReference>
<name>A0A841Q3P3_9BACI</name>
<dbReference type="PROSITE" id="PS51668">
    <property type="entry name" value="TSAA_2"/>
    <property type="match status" value="1"/>
</dbReference>
<keyword evidence="4" id="KW-0489">Methyltransferase</keyword>
<keyword evidence="5" id="KW-1185">Reference proteome</keyword>
<dbReference type="InterPro" id="IPR023370">
    <property type="entry name" value="TrmO-like_N"/>
</dbReference>
<organism evidence="4 5">
    <name type="scientific">Salirhabdus euzebyi</name>
    <dbReference type="NCBI Taxonomy" id="394506"/>
    <lineage>
        <taxon>Bacteria</taxon>
        <taxon>Bacillati</taxon>
        <taxon>Bacillota</taxon>
        <taxon>Bacilli</taxon>
        <taxon>Bacillales</taxon>
        <taxon>Bacillaceae</taxon>
        <taxon>Salirhabdus</taxon>
    </lineage>
</organism>
<dbReference type="CDD" id="cd09281">
    <property type="entry name" value="UPF0066"/>
    <property type="match status" value="1"/>
</dbReference>
<dbReference type="InterPro" id="IPR040372">
    <property type="entry name" value="YaeB-like"/>
</dbReference>
<proteinExistence type="inferred from homology"/>